<dbReference type="Pfam" id="PF00011">
    <property type="entry name" value="HSP20"/>
    <property type="match status" value="1"/>
</dbReference>
<comment type="similarity">
    <text evidence="1 2">Belongs to the small heat shock protein (HSP20) family.</text>
</comment>
<dbReference type="Gene3D" id="2.60.40.790">
    <property type="match status" value="1"/>
</dbReference>
<dbReference type="GO" id="GO:0051082">
    <property type="term" value="F:unfolded protein binding"/>
    <property type="evidence" value="ECO:0007669"/>
    <property type="project" value="TreeGrafter"/>
</dbReference>
<dbReference type="AlphaFoldDB" id="A0A8T0E455"/>
<evidence type="ECO:0000256" key="2">
    <source>
        <dbReference type="RuleBase" id="RU003616"/>
    </source>
</evidence>
<dbReference type="InterPro" id="IPR002068">
    <property type="entry name" value="A-crystallin/Hsp20_dom"/>
</dbReference>
<dbReference type="PRINTS" id="PR00299">
    <property type="entry name" value="ACRYSTALLIN"/>
</dbReference>
<dbReference type="GO" id="GO:0042026">
    <property type="term" value="P:protein refolding"/>
    <property type="evidence" value="ECO:0007669"/>
    <property type="project" value="TreeGrafter"/>
</dbReference>
<dbReference type="InterPro" id="IPR008978">
    <property type="entry name" value="HSP20-like_chaperone"/>
</dbReference>
<accession>A0A8T0E455</accession>
<name>A0A8T0E455_ARGBR</name>
<sequence>MSRKLDLCQTFIGQDWWQSMNYPKQILNQKFATVLCHKDLSNSDIHEYKGFKIRPRMPASVKASGISEVKIDEDGFQVSLDLDDFEPQELKVCTLGRFVEVHGKQEEKRDQYGLVSRELFRQYMVPYNCDINAITASFSADYKLKIKVPKGKKEHEIPDSLVVVPVTEGSAKCVTNLEADKYIEIVYRDLARGGYDQLLVAYGDAKSAEKSQAGMKAKPEGK</sequence>
<dbReference type="EMBL" id="JABXBU010002231">
    <property type="protein sequence ID" value="KAF8765223.1"/>
    <property type="molecule type" value="Genomic_DNA"/>
</dbReference>
<comment type="caution">
    <text evidence="4">The sequence shown here is derived from an EMBL/GenBank/DDBJ whole genome shotgun (WGS) entry which is preliminary data.</text>
</comment>
<dbReference type="GO" id="GO:0009408">
    <property type="term" value="P:response to heat"/>
    <property type="evidence" value="ECO:0007669"/>
    <property type="project" value="TreeGrafter"/>
</dbReference>
<protein>
    <submittedName>
        <fullName evidence="4">Alpha-crystallin B chain like protein</fullName>
    </submittedName>
</protein>
<dbReference type="SUPFAM" id="SSF49764">
    <property type="entry name" value="HSP20-like chaperones"/>
    <property type="match status" value="1"/>
</dbReference>
<dbReference type="PANTHER" id="PTHR45640">
    <property type="entry name" value="HEAT SHOCK PROTEIN HSP-12.2-RELATED"/>
    <property type="match status" value="1"/>
</dbReference>
<feature type="domain" description="SHSP" evidence="3">
    <location>
        <begin position="57"/>
        <end position="167"/>
    </location>
</feature>
<evidence type="ECO:0000259" key="3">
    <source>
        <dbReference type="PROSITE" id="PS01031"/>
    </source>
</evidence>
<dbReference type="GO" id="GO:0043066">
    <property type="term" value="P:negative regulation of apoptotic process"/>
    <property type="evidence" value="ECO:0007669"/>
    <property type="project" value="TreeGrafter"/>
</dbReference>
<dbReference type="GO" id="GO:0005634">
    <property type="term" value="C:nucleus"/>
    <property type="evidence" value="ECO:0007669"/>
    <property type="project" value="TreeGrafter"/>
</dbReference>
<evidence type="ECO:0000313" key="4">
    <source>
        <dbReference type="EMBL" id="KAF8765223.1"/>
    </source>
</evidence>
<reference evidence="4" key="1">
    <citation type="journal article" date="2020" name="bioRxiv">
        <title>Chromosome-level reference genome of the European wasp spider Argiope bruennichi: a resource for studies on range expansion and evolutionary adaptation.</title>
        <authorList>
            <person name="Sheffer M.M."/>
            <person name="Hoppe A."/>
            <person name="Krehenwinkel H."/>
            <person name="Uhl G."/>
            <person name="Kuss A.W."/>
            <person name="Jensen L."/>
            <person name="Jensen C."/>
            <person name="Gillespie R.G."/>
            <person name="Hoff K.J."/>
            <person name="Prost S."/>
        </authorList>
    </citation>
    <scope>NUCLEOTIDE SEQUENCE</scope>
</reference>
<gene>
    <name evidence="4" type="ORF">HNY73_023210</name>
</gene>
<evidence type="ECO:0000313" key="5">
    <source>
        <dbReference type="Proteomes" id="UP000807504"/>
    </source>
</evidence>
<dbReference type="OrthoDB" id="1431247at2759"/>
<evidence type="ECO:0000256" key="1">
    <source>
        <dbReference type="PROSITE-ProRule" id="PRU00285"/>
    </source>
</evidence>
<reference evidence="4" key="2">
    <citation type="submission" date="2020-06" db="EMBL/GenBank/DDBJ databases">
        <authorList>
            <person name="Sheffer M."/>
        </authorList>
    </citation>
    <scope>NUCLEOTIDE SEQUENCE</scope>
</reference>
<keyword evidence="5" id="KW-1185">Reference proteome</keyword>
<dbReference type="Proteomes" id="UP000807504">
    <property type="component" value="Unassembled WGS sequence"/>
</dbReference>
<dbReference type="GO" id="GO:0005737">
    <property type="term" value="C:cytoplasm"/>
    <property type="evidence" value="ECO:0007669"/>
    <property type="project" value="TreeGrafter"/>
</dbReference>
<dbReference type="PANTHER" id="PTHR45640:SF26">
    <property type="entry name" value="RE23625P"/>
    <property type="match status" value="1"/>
</dbReference>
<proteinExistence type="inferred from homology"/>
<organism evidence="4 5">
    <name type="scientific">Argiope bruennichi</name>
    <name type="common">Wasp spider</name>
    <name type="synonym">Aranea bruennichi</name>
    <dbReference type="NCBI Taxonomy" id="94029"/>
    <lineage>
        <taxon>Eukaryota</taxon>
        <taxon>Metazoa</taxon>
        <taxon>Ecdysozoa</taxon>
        <taxon>Arthropoda</taxon>
        <taxon>Chelicerata</taxon>
        <taxon>Arachnida</taxon>
        <taxon>Araneae</taxon>
        <taxon>Araneomorphae</taxon>
        <taxon>Entelegynae</taxon>
        <taxon>Araneoidea</taxon>
        <taxon>Araneidae</taxon>
        <taxon>Argiope</taxon>
    </lineage>
</organism>
<dbReference type="CDD" id="cd06526">
    <property type="entry name" value="metazoan_ACD"/>
    <property type="match status" value="1"/>
</dbReference>
<dbReference type="PROSITE" id="PS01031">
    <property type="entry name" value="SHSP"/>
    <property type="match status" value="1"/>
</dbReference>
<dbReference type="InterPro" id="IPR001436">
    <property type="entry name" value="Alpha-crystallin/sHSP_animal"/>
</dbReference>